<dbReference type="Proteomes" id="UP000011115">
    <property type="component" value="Unassembled WGS sequence"/>
</dbReference>
<dbReference type="PaxDb" id="4113-PGSC0003DMT400031628"/>
<proteinExistence type="predicted"/>
<evidence type="ECO:0000256" key="1">
    <source>
        <dbReference type="SAM" id="MobiDB-lite"/>
    </source>
</evidence>
<dbReference type="Gramene" id="PGSC0003DMT400031628">
    <property type="protein sequence ID" value="PGSC0003DMT400031628"/>
    <property type="gene ID" value="PGSC0003DMG400012130"/>
</dbReference>
<dbReference type="ExpressionAtlas" id="M1AVY7">
    <property type="expression patterns" value="baseline and differential"/>
</dbReference>
<dbReference type="AlphaFoldDB" id="M1AVY7"/>
<sequence length="108" mass="11613">MNMRKILEVDVMVDYNGGGGANTAHTPGKGSHQWYTRCGKARRPTERGRTNGIQDVALPQGLQREVIGQMNVRKLLAVDATVDYDEGGPNFSHTPGKGNPPIGAKVAN</sequence>
<dbReference type="InParanoid" id="M1AVY7"/>
<reference evidence="3" key="1">
    <citation type="journal article" date="2011" name="Nature">
        <title>Genome sequence and analysis of the tuber crop potato.</title>
        <authorList>
            <consortium name="The Potato Genome Sequencing Consortium"/>
        </authorList>
    </citation>
    <scope>NUCLEOTIDE SEQUENCE [LARGE SCALE GENOMIC DNA]</scope>
    <source>
        <strain evidence="3">cv. DM1-3 516 R44</strain>
    </source>
</reference>
<dbReference type="PANTHER" id="PTHR34467">
    <property type="entry name" value="TRANSMEMBRANE PROTEIN"/>
    <property type="match status" value="1"/>
</dbReference>
<keyword evidence="3" id="KW-1185">Reference proteome</keyword>
<protein>
    <submittedName>
        <fullName evidence="2">Uncharacterized protein</fullName>
    </submittedName>
</protein>
<dbReference type="PANTHER" id="PTHR34467:SF6">
    <property type="entry name" value="INTEGRASE CORE DOMAIN CONTAINING PROTEIN"/>
    <property type="match status" value="1"/>
</dbReference>
<evidence type="ECO:0000313" key="2">
    <source>
        <dbReference type="EnsemblPlants" id="PGSC0003DMT400031628"/>
    </source>
</evidence>
<reference evidence="2" key="2">
    <citation type="submission" date="2015-06" db="UniProtKB">
        <authorList>
            <consortium name="EnsemblPlants"/>
        </authorList>
    </citation>
    <scope>IDENTIFICATION</scope>
    <source>
        <strain evidence="2">DM1-3 516 R44</strain>
    </source>
</reference>
<name>M1AVY7_SOLTU</name>
<organism evidence="2 3">
    <name type="scientific">Solanum tuberosum</name>
    <name type="common">Potato</name>
    <dbReference type="NCBI Taxonomy" id="4113"/>
    <lineage>
        <taxon>Eukaryota</taxon>
        <taxon>Viridiplantae</taxon>
        <taxon>Streptophyta</taxon>
        <taxon>Embryophyta</taxon>
        <taxon>Tracheophyta</taxon>
        <taxon>Spermatophyta</taxon>
        <taxon>Magnoliopsida</taxon>
        <taxon>eudicotyledons</taxon>
        <taxon>Gunneridae</taxon>
        <taxon>Pentapetalae</taxon>
        <taxon>asterids</taxon>
        <taxon>lamiids</taxon>
        <taxon>Solanales</taxon>
        <taxon>Solanaceae</taxon>
        <taxon>Solanoideae</taxon>
        <taxon>Solaneae</taxon>
        <taxon>Solanum</taxon>
    </lineage>
</organism>
<dbReference type="EnsemblPlants" id="PGSC0003DMT400031628">
    <property type="protein sequence ID" value="PGSC0003DMT400031628"/>
    <property type="gene ID" value="PGSC0003DMG400012130"/>
</dbReference>
<feature type="region of interest" description="Disordered" evidence="1">
    <location>
        <begin position="83"/>
        <end position="108"/>
    </location>
</feature>
<dbReference type="HOGENOM" id="CLU_2201750_0_0_1"/>
<accession>M1AVY7</accession>
<evidence type="ECO:0000313" key="3">
    <source>
        <dbReference type="Proteomes" id="UP000011115"/>
    </source>
</evidence>